<accession>A0ABU3U8X7</accession>
<keyword evidence="2" id="KW-0238">DNA-binding</keyword>
<dbReference type="PANTHER" id="PTHR44688">
    <property type="entry name" value="DNA-BINDING TRANSCRIPTIONAL ACTIVATOR DEVR_DOSR"/>
    <property type="match status" value="1"/>
</dbReference>
<evidence type="ECO:0000313" key="6">
    <source>
        <dbReference type="EMBL" id="MDU8886812.1"/>
    </source>
</evidence>
<keyword evidence="4" id="KW-0812">Transmembrane</keyword>
<protein>
    <submittedName>
        <fullName evidence="6">LuxR C-terminal-related transcriptional regulator</fullName>
    </submittedName>
</protein>
<dbReference type="SMART" id="SM00421">
    <property type="entry name" value="HTH_LUXR"/>
    <property type="match status" value="1"/>
</dbReference>
<proteinExistence type="predicted"/>
<dbReference type="InterPro" id="IPR036388">
    <property type="entry name" value="WH-like_DNA-bd_sf"/>
</dbReference>
<dbReference type="SUPFAM" id="SSF46894">
    <property type="entry name" value="C-terminal effector domain of the bipartite response regulators"/>
    <property type="match status" value="1"/>
</dbReference>
<name>A0ABU3U8X7_9FLAO</name>
<dbReference type="PRINTS" id="PR00038">
    <property type="entry name" value="HTHLUXR"/>
</dbReference>
<dbReference type="CDD" id="cd06170">
    <property type="entry name" value="LuxR_C_like"/>
    <property type="match status" value="1"/>
</dbReference>
<sequence length="351" mass="41126">MRIYFNRIILFIICLIGNYCFGQYSISGYLDTPEKNKRVYLCLLQFDEVNALDPDQILTSTVTDSLGYFSFEGSLLSDKHALYRIYANLDEDVEGVQKYDIEDLKNFHNFIFSNTDTIVFKKNKKLWFSSYNNTNPIDKQWRTYDSYAQKLRTEFLDLNNEKIIKQTTDQFLRELKSFVLEKETHSLTTLILLGSLPKSAIKKDLSDDPEFYVQLLGQLNNYYDSSSYALQYRGFLDDLYRSEYKEELTFFKKLSYALGFLCLLFLGGMVFLGIKLKHARTIQRTPMDFSLTSQEEKVAELMIADKTNKEIASELFISLNTVKTHIRNLYAKLEVSNRSEFVEKFKNHPKD</sequence>
<keyword evidence="1" id="KW-0805">Transcription regulation</keyword>
<keyword evidence="4" id="KW-0472">Membrane</keyword>
<keyword evidence="4" id="KW-1133">Transmembrane helix</keyword>
<evidence type="ECO:0000259" key="5">
    <source>
        <dbReference type="PROSITE" id="PS50043"/>
    </source>
</evidence>
<dbReference type="Proteomes" id="UP001268651">
    <property type="component" value="Unassembled WGS sequence"/>
</dbReference>
<feature type="transmembrane region" description="Helical" evidence="4">
    <location>
        <begin position="254"/>
        <end position="274"/>
    </location>
</feature>
<dbReference type="RefSeq" id="WP_316662911.1">
    <property type="nucleotide sequence ID" value="NZ_JAWHTF010000007.1"/>
</dbReference>
<feature type="domain" description="HTH luxR-type" evidence="5">
    <location>
        <begin position="284"/>
        <end position="349"/>
    </location>
</feature>
<dbReference type="PROSITE" id="PS00622">
    <property type="entry name" value="HTH_LUXR_1"/>
    <property type="match status" value="1"/>
</dbReference>
<dbReference type="Pfam" id="PF00196">
    <property type="entry name" value="GerE"/>
    <property type="match status" value="1"/>
</dbReference>
<dbReference type="PROSITE" id="PS50043">
    <property type="entry name" value="HTH_LUXR_2"/>
    <property type="match status" value="1"/>
</dbReference>
<comment type="caution">
    <text evidence="6">The sequence shown here is derived from an EMBL/GenBank/DDBJ whole genome shotgun (WGS) entry which is preliminary data.</text>
</comment>
<dbReference type="InterPro" id="IPR016032">
    <property type="entry name" value="Sig_transdc_resp-reg_C-effctor"/>
</dbReference>
<evidence type="ECO:0000313" key="7">
    <source>
        <dbReference type="Proteomes" id="UP001268651"/>
    </source>
</evidence>
<reference evidence="6 7" key="1">
    <citation type="submission" date="2023-10" db="EMBL/GenBank/DDBJ databases">
        <title>Marimonas sp. nov. isolated from tidal mud flat.</title>
        <authorList>
            <person name="Jaincy N.J."/>
            <person name="Srinivasan S."/>
            <person name="Lee S.-S."/>
        </authorList>
    </citation>
    <scope>NUCLEOTIDE SEQUENCE [LARGE SCALE GENOMIC DNA]</scope>
    <source>
        <strain evidence="6 7">MJ-SS3</strain>
    </source>
</reference>
<keyword evidence="3" id="KW-0804">Transcription</keyword>
<gene>
    <name evidence="6" type="ORF">RXV94_11625</name>
</gene>
<dbReference type="Gene3D" id="1.10.10.10">
    <property type="entry name" value="Winged helix-like DNA-binding domain superfamily/Winged helix DNA-binding domain"/>
    <property type="match status" value="1"/>
</dbReference>
<keyword evidence="7" id="KW-1185">Reference proteome</keyword>
<dbReference type="EMBL" id="JAWHTF010000007">
    <property type="protein sequence ID" value="MDU8886812.1"/>
    <property type="molecule type" value="Genomic_DNA"/>
</dbReference>
<evidence type="ECO:0000256" key="3">
    <source>
        <dbReference type="ARBA" id="ARBA00023163"/>
    </source>
</evidence>
<evidence type="ECO:0000256" key="2">
    <source>
        <dbReference type="ARBA" id="ARBA00023125"/>
    </source>
</evidence>
<dbReference type="InterPro" id="IPR000792">
    <property type="entry name" value="Tscrpt_reg_LuxR_C"/>
</dbReference>
<evidence type="ECO:0000256" key="1">
    <source>
        <dbReference type="ARBA" id="ARBA00023015"/>
    </source>
</evidence>
<dbReference type="PANTHER" id="PTHR44688:SF16">
    <property type="entry name" value="DNA-BINDING TRANSCRIPTIONAL ACTIVATOR DEVR_DOSR"/>
    <property type="match status" value="1"/>
</dbReference>
<evidence type="ECO:0000256" key="4">
    <source>
        <dbReference type="SAM" id="Phobius"/>
    </source>
</evidence>
<organism evidence="6 7">
    <name type="scientific">Gilvirhabdus luticola</name>
    <dbReference type="NCBI Taxonomy" id="3079858"/>
    <lineage>
        <taxon>Bacteria</taxon>
        <taxon>Pseudomonadati</taxon>
        <taxon>Bacteroidota</taxon>
        <taxon>Flavobacteriia</taxon>
        <taxon>Flavobacteriales</taxon>
        <taxon>Flavobacteriaceae</taxon>
        <taxon>Gilvirhabdus</taxon>
    </lineage>
</organism>